<dbReference type="Proteomes" id="UP000564573">
    <property type="component" value="Unassembled WGS sequence"/>
</dbReference>
<feature type="chain" id="PRO_5039139511" evidence="1">
    <location>
        <begin position="24"/>
        <end position="261"/>
    </location>
</feature>
<comment type="caution">
    <text evidence="2">The sequence shown here is derived from an EMBL/GenBank/DDBJ whole genome shotgun (WGS) entry which is preliminary data.</text>
</comment>
<feature type="signal peptide" evidence="1">
    <location>
        <begin position="1"/>
        <end position="23"/>
    </location>
</feature>
<dbReference type="AlphaFoldDB" id="A0A839XQJ1"/>
<keyword evidence="1" id="KW-0732">Signal</keyword>
<protein>
    <submittedName>
        <fullName evidence="2">Uncharacterized protein</fullName>
    </submittedName>
</protein>
<accession>A0A839XQJ1</accession>
<organism evidence="2 3">
    <name type="scientific">Prauserella sediminis</name>
    <dbReference type="NCBI Taxonomy" id="577680"/>
    <lineage>
        <taxon>Bacteria</taxon>
        <taxon>Bacillati</taxon>
        <taxon>Actinomycetota</taxon>
        <taxon>Actinomycetes</taxon>
        <taxon>Pseudonocardiales</taxon>
        <taxon>Pseudonocardiaceae</taxon>
        <taxon>Prauserella</taxon>
        <taxon>Prauserella salsuginis group</taxon>
    </lineage>
</organism>
<sequence length="261" mass="27921">MWNSLAFRLWRAAYLRAVSSAFATVPLYRETWALHGRTDPVLVPGKTGSNGGALPADEVHRRLVDTAPLAGGSTEPDPARGLAGLLTRATHRPSHRLVVIVDSDVTRPPTGLPRGSRGCVLHPDAATAAGDEPVIREVVDTLRRGERVLTVGEGKDLDALTAALPAQLPPPDRVPHHRIDRPGTGPFGLLHDPLLGYLGVLRECGRLHVDHWHVYVRETAGGLAFTVLDRTSPRLVDVLIGGGVPGEVHACPKHGSPVIET</sequence>
<dbReference type="EMBL" id="JACIBS010000001">
    <property type="protein sequence ID" value="MBB3664219.1"/>
    <property type="molecule type" value="Genomic_DNA"/>
</dbReference>
<proteinExistence type="predicted"/>
<evidence type="ECO:0000313" key="2">
    <source>
        <dbReference type="EMBL" id="MBB3664219.1"/>
    </source>
</evidence>
<evidence type="ECO:0000313" key="3">
    <source>
        <dbReference type="Proteomes" id="UP000564573"/>
    </source>
</evidence>
<gene>
    <name evidence="2" type="ORF">FB384_003123</name>
</gene>
<reference evidence="2 3" key="1">
    <citation type="submission" date="2020-08" db="EMBL/GenBank/DDBJ databases">
        <title>Sequencing the genomes of 1000 actinobacteria strains.</title>
        <authorList>
            <person name="Klenk H.-P."/>
        </authorList>
    </citation>
    <scope>NUCLEOTIDE SEQUENCE [LARGE SCALE GENOMIC DNA]</scope>
    <source>
        <strain evidence="2 3">DSM 45267</strain>
    </source>
</reference>
<keyword evidence="3" id="KW-1185">Reference proteome</keyword>
<name>A0A839XQJ1_9PSEU</name>
<dbReference type="RefSeq" id="WP_183783801.1">
    <property type="nucleotide sequence ID" value="NZ_JACIBS010000001.1"/>
</dbReference>
<evidence type="ECO:0000256" key="1">
    <source>
        <dbReference type="SAM" id="SignalP"/>
    </source>
</evidence>